<dbReference type="GO" id="GO:0016020">
    <property type="term" value="C:membrane"/>
    <property type="evidence" value="ECO:0007669"/>
    <property type="project" value="UniProtKB-SubCell"/>
</dbReference>
<accession>A0A8S4S7V1</accession>
<feature type="transmembrane region" description="Helical" evidence="5">
    <location>
        <begin position="128"/>
        <end position="152"/>
    </location>
</feature>
<dbReference type="PANTHER" id="PTHR48021:SF1">
    <property type="entry name" value="GH07001P-RELATED"/>
    <property type="match status" value="1"/>
</dbReference>
<feature type="domain" description="Major facilitator superfamily (MFS) profile" evidence="6">
    <location>
        <begin position="3"/>
        <end position="430"/>
    </location>
</feature>
<dbReference type="SUPFAM" id="SSF103473">
    <property type="entry name" value="MFS general substrate transporter"/>
    <property type="match status" value="1"/>
</dbReference>
<dbReference type="InterPro" id="IPR050549">
    <property type="entry name" value="MFS_Trehalose_Transporter"/>
</dbReference>
<dbReference type="OrthoDB" id="6133115at2759"/>
<dbReference type="PANTHER" id="PTHR48021">
    <property type="match status" value="1"/>
</dbReference>
<dbReference type="InterPro" id="IPR036259">
    <property type="entry name" value="MFS_trans_sf"/>
</dbReference>
<feature type="transmembrane region" description="Helical" evidence="5">
    <location>
        <begin position="158"/>
        <end position="177"/>
    </location>
</feature>
<sequence length="461" mass="51086">AVVLGTMNIAALSCGFSYGHVSGMIRSLQKNEDGITISEGQMSVIAACMTFCCIFGIHLLALFGEKIGRRWSYILFSIPLFLNWVLVYYATGFVTLLTSKILGGISVGGIGILNLVAAAEFTSPNSRAFFLSMVSMVAPAVGTGLGHTLGVIVHWRTLALSGILLSIASLILPLMCVESPQWLASKGRFEDCEKAFRQLHGSKPSSEEELRLLITMERSKQKSSKNMIKKVLVAFKKKYFWGLIVTNFFIYTYYSAAGKAIFSNLATVMLEEMTGTSDVLLYTLLVDGFILIGTCASCVLIRKMSVRMLLFSSGFIANGVLITLSACLYFKNTEQYFQWINVTLFALYFIIVHAGPYPVMEILLGELFPLDIKLFCFFLTTPTFAATVCASIIVMPILVGLIGYHGLFLLNSVLVFVCLIYFWIRLPETKGKTLQEIEVYFKTNDFDVDKATCDDQIKSFI</sequence>
<dbReference type="PROSITE" id="PS50850">
    <property type="entry name" value="MFS"/>
    <property type="match status" value="1"/>
</dbReference>
<evidence type="ECO:0000259" key="6">
    <source>
        <dbReference type="PROSITE" id="PS50850"/>
    </source>
</evidence>
<evidence type="ECO:0000256" key="5">
    <source>
        <dbReference type="SAM" id="Phobius"/>
    </source>
</evidence>
<evidence type="ECO:0000256" key="1">
    <source>
        <dbReference type="ARBA" id="ARBA00004141"/>
    </source>
</evidence>
<dbReference type="InterPro" id="IPR005828">
    <property type="entry name" value="MFS_sugar_transport-like"/>
</dbReference>
<feature type="non-terminal residue" evidence="7">
    <location>
        <position position="1"/>
    </location>
</feature>
<proteinExistence type="predicted"/>
<feature type="transmembrane region" description="Helical" evidence="5">
    <location>
        <begin position="279"/>
        <end position="301"/>
    </location>
</feature>
<protein>
    <submittedName>
        <fullName evidence="7">Jg1808 protein</fullName>
    </submittedName>
</protein>
<evidence type="ECO:0000256" key="3">
    <source>
        <dbReference type="ARBA" id="ARBA00022989"/>
    </source>
</evidence>
<feature type="transmembrane region" description="Helical" evidence="5">
    <location>
        <begin position="374"/>
        <end position="398"/>
    </location>
</feature>
<dbReference type="EMBL" id="CAKXAJ010025786">
    <property type="protein sequence ID" value="CAH2243967.1"/>
    <property type="molecule type" value="Genomic_DNA"/>
</dbReference>
<dbReference type="GO" id="GO:0022857">
    <property type="term" value="F:transmembrane transporter activity"/>
    <property type="evidence" value="ECO:0007669"/>
    <property type="project" value="InterPro"/>
</dbReference>
<keyword evidence="3 5" id="KW-1133">Transmembrane helix</keyword>
<comment type="subcellular location">
    <subcellularLocation>
        <location evidence="1">Membrane</location>
        <topology evidence="1">Multi-pass membrane protein</topology>
    </subcellularLocation>
</comment>
<reference evidence="7" key="1">
    <citation type="submission" date="2022-03" db="EMBL/GenBank/DDBJ databases">
        <authorList>
            <person name="Lindestad O."/>
        </authorList>
    </citation>
    <scope>NUCLEOTIDE SEQUENCE</scope>
</reference>
<evidence type="ECO:0000256" key="4">
    <source>
        <dbReference type="ARBA" id="ARBA00023136"/>
    </source>
</evidence>
<feature type="transmembrane region" description="Helical" evidence="5">
    <location>
        <begin position="71"/>
        <end position="89"/>
    </location>
</feature>
<feature type="transmembrane region" description="Helical" evidence="5">
    <location>
        <begin position="101"/>
        <end position="121"/>
    </location>
</feature>
<name>A0A8S4S7V1_9NEOP</name>
<dbReference type="Pfam" id="PF00083">
    <property type="entry name" value="Sugar_tr"/>
    <property type="match status" value="1"/>
</dbReference>
<organism evidence="7 8">
    <name type="scientific">Pararge aegeria aegeria</name>
    <dbReference type="NCBI Taxonomy" id="348720"/>
    <lineage>
        <taxon>Eukaryota</taxon>
        <taxon>Metazoa</taxon>
        <taxon>Ecdysozoa</taxon>
        <taxon>Arthropoda</taxon>
        <taxon>Hexapoda</taxon>
        <taxon>Insecta</taxon>
        <taxon>Pterygota</taxon>
        <taxon>Neoptera</taxon>
        <taxon>Endopterygota</taxon>
        <taxon>Lepidoptera</taxon>
        <taxon>Glossata</taxon>
        <taxon>Ditrysia</taxon>
        <taxon>Papilionoidea</taxon>
        <taxon>Nymphalidae</taxon>
        <taxon>Satyrinae</taxon>
        <taxon>Satyrini</taxon>
        <taxon>Parargina</taxon>
        <taxon>Pararge</taxon>
    </lineage>
</organism>
<dbReference type="Gene3D" id="1.20.1250.20">
    <property type="entry name" value="MFS general substrate transporter like domains"/>
    <property type="match status" value="1"/>
</dbReference>
<keyword evidence="8" id="KW-1185">Reference proteome</keyword>
<feature type="transmembrane region" description="Helical" evidence="5">
    <location>
        <begin position="44"/>
        <end position="64"/>
    </location>
</feature>
<keyword evidence="2 5" id="KW-0812">Transmembrane</keyword>
<feature type="transmembrane region" description="Helical" evidence="5">
    <location>
        <begin position="239"/>
        <end position="256"/>
    </location>
</feature>
<feature type="transmembrane region" description="Helical" evidence="5">
    <location>
        <begin position="404"/>
        <end position="424"/>
    </location>
</feature>
<evidence type="ECO:0000313" key="7">
    <source>
        <dbReference type="EMBL" id="CAH2243967.1"/>
    </source>
</evidence>
<evidence type="ECO:0000313" key="8">
    <source>
        <dbReference type="Proteomes" id="UP000838756"/>
    </source>
</evidence>
<dbReference type="Proteomes" id="UP000838756">
    <property type="component" value="Unassembled WGS sequence"/>
</dbReference>
<gene>
    <name evidence="7" type="primary">jg1808</name>
    <name evidence="7" type="ORF">PAEG_LOCUS19987</name>
</gene>
<feature type="transmembrane region" description="Helical" evidence="5">
    <location>
        <begin position="308"/>
        <end position="330"/>
    </location>
</feature>
<keyword evidence="4 5" id="KW-0472">Membrane</keyword>
<dbReference type="AlphaFoldDB" id="A0A8S4S7V1"/>
<evidence type="ECO:0000256" key="2">
    <source>
        <dbReference type="ARBA" id="ARBA00022692"/>
    </source>
</evidence>
<dbReference type="InterPro" id="IPR020846">
    <property type="entry name" value="MFS_dom"/>
</dbReference>
<comment type="caution">
    <text evidence="7">The sequence shown here is derived from an EMBL/GenBank/DDBJ whole genome shotgun (WGS) entry which is preliminary data.</text>
</comment>